<dbReference type="Proteomes" id="UP000287101">
    <property type="component" value="Unassembled WGS sequence"/>
</dbReference>
<evidence type="ECO:0000313" key="2">
    <source>
        <dbReference type="Proteomes" id="UP000287101"/>
    </source>
</evidence>
<dbReference type="EMBL" id="NGJY01000003">
    <property type="protein sequence ID" value="RSU02439.1"/>
    <property type="molecule type" value="Genomic_DNA"/>
</dbReference>
<proteinExistence type="predicted"/>
<gene>
    <name evidence="1" type="ORF">CBF31_08705</name>
</gene>
<dbReference type="OrthoDB" id="3239423at2"/>
<protein>
    <submittedName>
        <fullName evidence="1">Uncharacterized protein</fullName>
    </submittedName>
</protein>
<accession>A0A430A6D9</accession>
<reference evidence="1 2" key="1">
    <citation type="submission" date="2017-05" db="EMBL/GenBank/DDBJ databases">
        <title>Vagococcus spp. assemblies.</title>
        <authorList>
            <person name="Gulvik C.A."/>
        </authorList>
    </citation>
    <scope>NUCLEOTIDE SEQUENCE [LARGE SCALE GENOMIC DNA]</scope>
    <source>
        <strain evidence="1 2">CCUG 41755</strain>
    </source>
</reference>
<comment type="caution">
    <text evidence="1">The sequence shown here is derived from an EMBL/GenBank/DDBJ whole genome shotgun (WGS) entry which is preliminary data.</text>
</comment>
<keyword evidence="2" id="KW-1185">Reference proteome</keyword>
<dbReference type="AlphaFoldDB" id="A0A430A6D9"/>
<name>A0A430A6D9_9ENTE</name>
<evidence type="ECO:0000313" key="1">
    <source>
        <dbReference type="EMBL" id="RSU02439.1"/>
    </source>
</evidence>
<dbReference type="RefSeq" id="WP_126832095.1">
    <property type="nucleotide sequence ID" value="NZ_CBCRYB010000009.1"/>
</dbReference>
<organism evidence="1 2">
    <name type="scientific">Vagococcus fessus</name>
    <dbReference type="NCBI Taxonomy" id="120370"/>
    <lineage>
        <taxon>Bacteria</taxon>
        <taxon>Bacillati</taxon>
        <taxon>Bacillota</taxon>
        <taxon>Bacilli</taxon>
        <taxon>Lactobacillales</taxon>
        <taxon>Enterococcaceae</taxon>
        <taxon>Vagococcus</taxon>
    </lineage>
</organism>
<sequence>MIKKRTELQLSEEEEDRIEKIMNAKIVLLGQKANYLSLKLNDIQLVFDEIREFPSAKKEQLEEIKMICLNWAQHAKNLESNFKEVTYKVLGMPKSNAELFSERLPEAVMGATVSFGTSCKETMDSIFEKSMAADPALEWLKKFNKREMISKLSFLKIASLGILGGSFRYLKNRNDNIKLEKILVAISHRDQKKDKLAITELEERIDRVINETQFLSQAVNEAKSYGLDYEVMTEEQQYRLISFVNVMNGAAQLLINPIKGLQPSFTEEDLNSYIGNNNFDFNNVVSRDVKLVLANLLYRIELDNSEQKLFWKSLSKNKEFLIKMNMFKNDFSLDVLKDVLLALSEKYKNQIEA</sequence>